<dbReference type="AlphaFoldDB" id="A0A7K1UMJ5"/>
<proteinExistence type="predicted"/>
<feature type="region of interest" description="Disordered" evidence="1">
    <location>
        <begin position="1"/>
        <end position="31"/>
    </location>
</feature>
<dbReference type="EMBL" id="WRPM01000103">
    <property type="protein sequence ID" value="MVT27698.1"/>
    <property type="molecule type" value="Genomic_DNA"/>
</dbReference>
<dbReference type="Pfam" id="PF13835">
    <property type="entry name" value="DUF4194"/>
    <property type="match status" value="1"/>
</dbReference>
<dbReference type="OrthoDB" id="3725402at2"/>
<dbReference type="InterPro" id="IPR025449">
    <property type="entry name" value="JetB"/>
</dbReference>
<feature type="compositionally biased region" description="Acidic residues" evidence="1">
    <location>
        <begin position="269"/>
        <end position="280"/>
    </location>
</feature>
<dbReference type="RefSeq" id="WP_157325899.1">
    <property type="nucleotide sequence ID" value="NZ_BMFX01000010.1"/>
</dbReference>
<organism evidence="2 3">
    <name type="scientific">Nesterenkonia alkaliphila</name>
    <dbReference type="NCBI Taxonomy" id="1463631"/>
    <lineage>
        <taxon>Bacteria</taxon>
        <taxon>Bacillati</taxon>
        <taxon>Actinomycetota</taxon>
        <taxon>Actinomycetes</taxon>
        <taxon>Micrococcales</taxon>
        <taxon>Micrococcaceae</taxon>
        <taxon>Nesterenkonia</taxon>
    </lineage>
</organism>
<name>A0A7K1UMJ5_9MICC</name>
<protein>
    <submittedName>
        <fullName evidence="2">DUF4194 domain-containing protein</fullName>
    </submittedName>
</protein>
<feature type="compositionally biased region" description="Basic and acidic residues" evidence="1">
    <location>
        <begin position="237"/>
        <end position="260"/>
    </location>
</feature>
<evidence type="ECO:0000313" key="2">
    <source>
        <dbReference type="EMBL" id="MVT27698.1"/>
    </source>
</evidence>
<keyword evidence="3" id="KW-1185">Reference proteome</keyword>
<gene>
    <name evidence="2" type="ORF">GNZ21_15275</name>
</gene>
<comment type="caution">
    <text evidence="2">The sequence shown here is derived from an EMBL/GenBank/DDBJ whole genome shotgun (WGS) entry which is preliminary data.</text>
</comment>
<reference evidence="2 3" key="1">
    <citation type="submission" date="2019-12" db="EMBL/GenBank/DDBJ databases">
        <title>Nesterenkonia muleiensis sp. nov., a novel actinobacterium isolated from sap of Populus euphratica.</title>
        <authorList>
            <person name="Wang R."/>
        </authorList>
    </citation>
    <scope>NUCLEOTIDE SEQUENCE [LARGE SCALE GENOMIC DNA]</scope>
    <source>
        <strain evidence="2 3">F10</strain>
    </source>
</reference>
<sequence>MTEATAETSEGGVVPETDNPESTAAKLWDRDAGTLREPSRRALGALIKGPYVSAEKQPQNWRALLGDAAEIRSRLADMFLDLVIDDERGVAFVRNAETYSGDAPQVVRTAPLTLMDTAMLLHLRRELVSGSGAGRVIVGKEEVYEHLQAYRGQYSTDDAGFAKRIDASWTKMDKYGILLRTATSAADGRFEISPVLRLIFGPEEIEAVRAEYAVMRGQAPEGQDLGGPGENEDNDDDRLSRVEYGARAEAPEAIEGREQSDAAAAGSEHDEEFQEVSQDE</sequence>
<feature type="region of interest" description="Disordered" evidence="1">
    <location>
        <begin position="219"/>
        <end position="280"/>
    </location>
</feature>
<accession>A0A7K1UMJ5</accession>
<evidence type="ECO:0000256" key="1">
    <source>
        <dbReference type="SAM" id="MobiDB-lite"/>
    </source>
</evidence>
<dbReference type="Proteomes" id="UP000460157">
    <property type="component" value="Unassembled WGS sequence"/>
</dbReference>
<evidence type="ECO:0000313" key="3">
    <source>
        <dbReference type="Proteomes" id="UP000460157"/>
    </source>
</evidence>